<dbReference type="EMBL" id="CP123385">
    <property type="protein sequence ID" value="XCC95951.1"/>
    <property type="molecule type" value="Genomic_DNA"/>
</dbReference>
<organism evidence="1">
    <name type="scientific">Alloyangia sp. H15</name>
    <dbReference type="NCBI Taxonomy" id="3029062"/>
    <lineage>
        <taxon>Bacteria</taxon>
        <taxon>Pseudomonadati</taxon>
        <taxon>Pseudomonadota</taxon>
        <taxon>Alphaproteobacteria</taxon>
        <taxon>Rhodobacterales</taxon>
        <taxon>Roseobacteraceae</taxon>
        <taxon>Alloyangia</taxon>
    </lineage>
</organism>
<gene>
    <name evidence="1" type="ORF">PVT71_14715</name>
</gene>
<protein>
    <submittedName>
        <fullName evidence="1">Uncharacterized protein</fullName>
    </submittedName>
</protein>
<evidence type="ECO:0000313" key="1">
    <source>
        <dbReference type="EMBL" id="XCC95951.1"/>
    </source>
</evidence>
<name>A0AAU8AN27_9RHOB</name>
<dbReference type="AlphaFoldDB" id="A0AAU8AN27"/>
<sequence length="115" mass="13157">MKDQPHKLPPAELEVMDFAHQLTPAEFDILAERRRQIMQEGWTEEHDNQHDGGELAEAAGCYVCCAHHDWSSAEVPAEWPWAPEWWKPTTARRDLVKAAALLIAEIERLDRAEGC</sequence>
<accession>A0AAU8AN27</accession>
<dbReference type="RefSeq" id="WP_353474818.1">
    <property type="nucleotide sequence ID" value="NZ_CP123385.1"/>
</dbReference>
<reference evidence="1" key="1">
    <citation type="submission" date="2023-02" db="EMBL/GenBank/DDBJ databases">
        <title>Description and genomic characterization of Salipiger bruguierae sp. nov., isolated from the sediment of mangrove plant Bruguiera sexangula.</title>
        <authorList>
            <person name="Long M."/>
        </authorList>
    </citation>
    <scope>NUCLEOTIDE SEQUENCE</scope>
    <source>
        <strain evidence="1">H15</strain>
    </source>
</reference>
<proteinExistence type="predicted"/>